<dbReference type="EMBL" id="GL832960">
    <property type="protein sequence ID" value="EGD82312.1"/>
    <property type="molecule type" value="Genomic_DNA"/>
</dbReference>
<dbReference type="AlphaFoldDB" id="F2U3W8"/>
<evidence type="ECO:0000256" key="1">
    <source>
        <dbReference type="SAM" id="Phobius"/>
    </source>
</evidence>
<dbReference type="eggNOG" id="ENOG502S98P">
    <property type="taxonomic scope" value="Eukaryota"/>
</dbReference>
<keyword evidence="1" id="KW-0812">Transmembrane</keyword>
<dbReference type="InParanoid" id="F2U3W8"/>
<dbReference type="KEGG" id="sre:PTSG_02979"/>
<sequence>MRPTRAKTAKIYGSEDGRRGVLHHRPQLTTSSSRLHPVYLDCHRVPQSTASTHERHVFDGRINAILLFSASSICIISGCSHAFWVTPCKTPSHYCKKDGHIVSRRAHDAKRTHNDGTSATRDSRCTCVFHYSTHPFVADIRASHDGTCIARRSRGVARLGRRCSGHVKCWSRRDTHCSRSSTHCSRSSARYSHKYTRCSHKHTRCSRSSTRYSHKHTRCSHKHTRCSRSSTRYSHKYTRCSHKHTRCSRSSTRYSHKYARCSHTRCSRSSTHCSRSSTRCSRHGERTSCYNYLRSTCLSLSRSWQQWRAGS</sequence>
<gene>
    <name evidence="2" type="ORF">PTSG_02979</name>
</gene>
<evidence type="ECO:0000313" key="2">
    <source>
        <dbReference type="EMBL" id="EGD82312.1"/>
    </source>
</evidence>
<keyword evidence="1" id="KW-0472">Membrane</keyword>
<evidence type="ECO:0000313" key="3">
    <source>
        <dbReference type="Proteomes" id="UP000007799"/>
    </source>
</evidence>
<keyword evidence="3" id="KW-1185">Reference proteome</keyword>
<organism evidence="3">
    <name type="scientific">Salpingoeca rosetta (strain ATCC 50818 / BSB-021)</name>
    <dbReference type="NCBI Taxonomy" id="946362"/>
    <lineage>
        <taxon>Eukaryota</taxon>
        <taxon>Choanoflagellata</taxon>
        <taxon>Craspedida</taxon>
        <taxon>Salpingoecidae</taxon>
        <taxon>Salpingoeca</taxon>
    </lineage>
</organism>
<accession>F2U3W8</accession>
<proteinExistence type="predicted"/>
<dbReference type="GeneID" id="16077080"/>
<feature type="transmembrane region" description="Helical" evidence="1">
    <location>
        <begin position="64"/>
        <end position="84"/>
    </location>
</feature>
<protein>
    <submittedName>
        <fullName evidence="2">Uncharacterized protein</fullName>
    </submittedName>
</protein>
<dbReference type="RefSeq" id="XP_004996495.1">
    <property type="nucleotide sequence ID" value="XM_004996438.1"/>
</dbReference>
<keyword evidence="1" id="KW-1133">Transmembrane helix</keyword>
<dbReference type="Proteomes" id="UP000007799">
    <property type="component" value="Unassembled WGS sequence"/>
</dbReference>
<reference evidence="2" key="1">
    <citation type="submission" date="2009-08" db="EMBL/GenBank/DDBJ databases">
        <title>Annotation of Salpingoeca rosetta.</title>
        <authorList>
            <consortium name="The Broad Institute Genome Sequencing Platform"/>
            <person name="Russ C."/>
            <person name="Cuomo C."/>
            <person name="Burger G."/>
            <person name="Gray M.W."/>
            <person name="Holland P.W.H."/>
            <person name="King N."/>
            <person name="Lang F.B.F."/>
            <person name="Roger A.J."/>
            <person name="Ruiz-Trillo I."/>
            <person name="Young S.K."/>
            <person name="Zeng Q."/>
            <person name="Gargeya S."/>
            <person name="Alvarado L."/>
            <person name="Berlin A."/>
            <person name="Chapman S.B."/>
            <person name="Chen Z."/>
            <person name="Freedman E."/>
            <person name="Gellesch M."/>
            <person name="Goldberg J."/>
            <person name="Griggs A."/>
            <person name="Gujja S."/>
            <person name="Heilman E."/>
            <person name="Heiman D."/>
            <person name="Howarth C."/>
            <person name="Mehta T."/>
            <person name="Neiman D."/>
            <person name="Pearson M."/>
            <person name="Roberts A."/>
            <person name="Saif S."/>
            <person name="Shea T."/>
            <person name="Shenoy N."/>
            <person name="Sisk P."/>
            <person name="Stolte C."/>
            <person name="Sykes S."/>
            <person name="White J."/>
            <person name="Yandava C."/>
            <person name="Haas B."/>
            <person name="Nusbaum C."/>
            <person name="Birren B."/>
        </authorList>
    </citation>
    <scope>NUCLEOTIDE SEQUENCE [LARGE SCALE GENOMIC DNA]</scope>
    <source>
        <strain evidence="2">ATCC 50818</strain>
    </source>
</reference>
<name>F2U3W8_SALR5</name>